<dbReference type="OrthoDB" id="9765468at2"/>
<dbReference type="Pfam" id="PF00391">
    <property type="entry name" value="PEP-utilizers"/>
    <property type="match status" value="1"/>
</dbReference>
<evidence type="ECO:0000256" key="5">
    <source>
        <dbReference type="ARBA" id="ARBA00022679"/>
    </source>
</evidence>
<evidence type="ECO:0000256" key="9">
    <source>
        <dbReference type="ARBA" id="ARBA00022840"/>
    </source>
</evidence>
<evidence type="ECO:0000256" key="11">
    <source>
        <dbReference type="PIRNR" id="PIRNR000853"/>
    </source>
</evidence>
<keyword evidence="5" id="KW-0808">Transferase</keyword>
<dbReference type="SUPFAM" id="SSF52009">
    <property type="entry name" value="Phosphohistidine domain"/>
    <property type="match status" value="1"/>
</dbReference>
<dbReference type="EC" id="2.7.9.1" evidence="3 11"/>
<comment type="cofactor">
    <cofactor evidence="1 11 14">
        <name>Mg(2+)</name>
        <dbReference type="ChEBI" id="CHEBI:18420"/>
    </cofactor>
</comment>
<dbReference type="PANTHER" id="PTHR22931:SF9">
    <property type="entry name" value="PYRUVATE, PHOSPHATE DIKINASE 1, CHLOROPLASTIC"/>
    <property type="match status" value="1"/>
</dbReference>
<evidence type="ECO:0000256" key="3">
    <source>
        <dbReference type="ARBA" id="ARBA00011994"/>
    </source>
</evidence>
<keyword evidence="8 18" id="KW-0418">Kinase</keyword>
<evidence type="ECO:0000256" key="8">
    <source>
        <dbReference type="ARBA" id="ARBA00022777"/>
    </source>
</evidence>
<evidence type="ECO:0000259" key="17">
    <source>
        <dbReference type="Pfam" id="PF02896"/>
    </source>
</evidence>
<keyword evidence="6 14" id="KW-0479">Metal-binding</keyword>
<dbReference type="InterPro" id="IPR036637">
    <property type="entry name" value="Phosphohistidine_dom_sf"/>
</dbReference>
<evidence type="ECO:0000256" key="7">
    <source>
        <dbReference type="ARBA" id="ARBA00022741"/>
    </source>
</evidence>
<dbReference type="InterPro" id="IPR018274">
    <property type="entry name" value="PEP_util_AS"/>
</dbReference>
<keyword evidence="7" id="KW-0547">Nucleotide-binding</keyword>
<evidence type="ECO:0000313" key="19">
    <source>
        <dbReference type="Proteomes" id="UP000199584"/>
    </source>
</evidence>
<comment type="catalytic activity">
    <reaction evidence="11">
        <text>pyruvate + phosphate + ATP = phosphoenolpyruvate + AMP + diphosphate + H(+)</text>
        <dbReference type="Rhea" id="RHEA:10756"/>
        <dbReference type="ChEBI" id="CHEBI:15361"/>
        <dbReference type="ChEBI" id="CHEBI:15378"/>
        <dbReference type="ChEBI" id="CHEBI:30616"/>
        <dbReference type="ChEBI" id="CHEBI:33019"/>
        <dbReference type="ChEBI" id="CHEBI:43474"/>
        <dbReference type="ChEBI" id="CHEBI:58702"/>
        <dbReference type="ChEBI" id="CHEBI:456215"/>
        <dbReference type="EC" id="2.7.9.1"/>
    </reaction>
</comment>
<feature type="binding site" evidence="13">
    <location>
        <position position="773"/>
    </location>
    <ligand>
        <name>substrate</name>
    </ligand>
</feature>
<organism evidence="18 19">
    <name type="scientific">Desulfoscipio geothermicus DSM 3669</name>
    <dbReference type="NCBI Taxonomy" id="1121426"/>
    <lineage>
        <taxon>Bacteria</taxon>
        <taxon>Bacillati</taxon>
        <taxon>Bacillota</taxon>
        <taxon>Clostridia</taxon>
        <taxon>Eubacteriales</taxon>
        <taxon>Desulfallaceae</taxon>
        <taxon>Desulfoscipio</taxon>
    </lineage>
</organism>
<feature type="binding site" evidence="13">
    <location>
        <position position="560"/>
    </location>
    <ligand>
        <name>substrate</name>
    </ligand>
</feature>
<dbReference type="Pfam" id="PF01326">
    <property type="entry name" value="PPDK_N"/>
    <property type="match status" value="2"/>
</dbReference>
<dbReference type="Gene3D" id="3.20.20.60">
    <property type="entry name" value="Phosphoenolpyruvate-binding domains"/>
    <property type="match status" value="1"/>
</dbReference>
<evidence type="ECO:0000256" key="6">
    <source>
        <dbReference type="ARBA" id="ARBA00022723"/>
    </source>
</evidence>
<dbReference type="Proteomes" id="UP000199584">
    <property type="component" value="Unassembled WGS sequence"/>
</dbReference>
<feature type="domain" description="Pyruvate phosphate dikinase AMP/ATP-binding" evidence="16">
    <location>
        <begin position="56"/>
        <end position="298"/>
    </location>
</feature>
<accession>A0A1I6D4B6</accession>
<dbReference type="GO" id="GO:0046872">
    <property type="term" value="F:metal ion binding"/>
    <property type="evidence" value="ECO:0007669"/>
    <property type="project" value="UniProtKB-UniRule"/>
</dbReference>
<feature type="domain" description="PEP-utilising enzyme C-terminal" evidence="17">
    <location>
        <begin position="517"/>
        <end position="877"/>
    </location>
</feature>
<evidence type="ECO:0000256" key="1">
    <source>
        <dbReference type="ARBA" id="ARBA00001946"/>
    </source>
</evidence>
<dbReference type="Gene3D" id="1.10.189.10">
    <property type="entry name" value="Pyruvate Phosphate Dikinase, domain 2"/>
    <property type="match status" value="1"/>
</dbReference>
<dbReference type="PIRSF" id="PIRSF000853">
    <property type="entry name" value="PPDK"/>
    <property type="match status" value="1"/>
</dbReference>
<sequence length="881" mass="97627">MVNHKWVYTFEEGRADMKDLLGGKGANLAEMTNIGLPVPPGIIITTEACNQFYVENRQFPPGMEEQVREKIKTLEAKTGKRFGDPENPLLVSVRSGAPISMPGMMDTVLNLGLNDETVQGLARAAGDRRFAMDCYRRFLNMFGDVVLGIEHVKFERVLETHKEQCGVNFDNQLTAEQWQYVVEEYKKIIERETGNPFPQDPMEQLFNAVYAVFNSWNNDRAIVYRKVNKIADTLGTAVNVQVMVFGNLGNDCGTGVAFTRNPSTGASELYGEYLINAQGEDVVAGIRTPQPIATLQEEMPDVYRQFAETCTLLEKHYKNMQDIEFTIERGKLYMLQTRNGKRTAQAAIKIAVDMVNEGLISREEAVMRVEPAHLDHLLHRRIDPNVNLEVFAKGLPASPGAASGKVVFDADEAEKMGQEGQKVILVRTETTPDDIHGIVQAQGILTSRGGMTSHAAVVARGMGKPCVCGCEAIRIDYDNEEFMVGGLTVKKGDIISIDGATGQVMLGEVSMIDPELSAEFQQLLEWADEIRALGVRANADTPADAAKAREFGAEGIGLTRTEHMFMAQDRLPIVQEMILAATEEERQKALDRLLPMQEEDFYGILKAMEGLPVTIRLLDPPLHEFLPNAEELMVEINTLRLTGGDAGELQEKEELLRKVRALSEFNPMLGHRGCRLGITFPEVYAMQARAIFQAVVRLVREGCKVIPEVEIPLVIEQNELAFLREVVEKTAEDVMRETGVRFEYTVGTMIEVPRAALLAGEIARVAEFFSFGTNDLTQTTLGFSRDDAEGKFLNEYVEKKILKDNPFVVLDRKGVGKLMQMAVQAGRSVKPDLLVGICGEHGGEPSSIEFCHLTGLNYVSCSPFRVPIARLAAAQAKVKNG</sequence>
<reference evidence="19" key="1">
    <citation type="submission" date="2016-10" db="EMBL/GenBank/DDBJ databases">
        <authorList>
            <person name="Varghese N."/>
            <person name="Submissions S."/>
        </authorList>
    </citation>
    <scope>NUCLEOTIDE SEQUENCE [LARGE SCALE GENOMIC DNA]</scope>
    <source>
        <strain evidence="19">DSM 3669</strain>
    </source>
</reference>
<feature type="binding site" evidence="13">
    <location>
        <position position="616"/>
    </location>
    <ligand>
        <name>substrate</name>
    </ligand>
</feature>
<evidence type="ECO:0000256" key="13">
    <source>
        <dbReference type="PIRSR" id="PIRSR000853-2"/>
    </source>
</evidence>
<feature type="binding site" evidence="13">
    <location>
        <position position="772"/>
    </location>
    <ligand>
        <name>substrate</name>
    </ligand>
</feature>
<dbReference type="GO" id="GO:0016301">
    <property type="term" value="F:kinase activity"/>
    <property type="evidence" value="ECO:0007669"/>
    <property type="project" value="UniProtKB-UniRule"/>
</dbReference>
<dbReference type="InterPro" id="IPR040442">
    <property type="entry name" value="Pyrv_kinase-like_dom_sf"/>
</dbReference>
<dbReference type="Pfam" id="PF02896">
    <property type="entry name" value="PEP-utilizers_C"/>
    <property type="match status" value="1"/>
</dbReference>
<feature type="binding site" evidence="14">
    <location>
        <position position="775"/>
    </location>
    <ligand>
        <name>Mg(2+)</name>
        <dbReference type="ChEBI" id="CHEBI:18420"/>
    </ligand>
</feature>
<keyword evidence="19" id="KW-1185">Reference proteome</keyword>
<dbReference type="InterPro" id="IPR010121">
    <property type="entry name" value="Pyruvate_phosphate_dikinase"/>
</dbReference>
<evidence type="ECO:0000313" key="18">
    <source>
        <dbReference type="EMBL" id="SFR00162.1"/>
    </source>
</evidence>
<feature type="binding site" evidence="13">
    <location>
        <position position="774"/>
    </location>
    <ligand>
        <name>substrate</name>
    </ligand>
</feature>
<gene>
    <name evidence="18" type="ORF">SAMN05660706_10525</name>
</gene>
<dbReference type="InterPro" id="IPR000121">
    <property type="entry name" value="PEP_util_C"/>
</dbReference>
<dbReference type="EMBL" id="FOYM01000005">
    <property type="protein sequence ID" value="SFR00162.1"/>
    <property type="molecule type" value="Genomic_DNA"/>
</dbReference>
<evidence type="ECO:0000256" key="4">
    <source>
        <dbReference type="ARBA" id="ARBA00020138"/>
    </source>
</evidence>
<dbReference type="InterPro" id="IPR002192">
    <property type="entry name" value="PPDK_AMP/ATP-bd"/>
</dbReference>
<dbReference type="AlphaFoldDB" id="A0A1I6D4B6"/>
<dbReference type="GO" id="GO:0005524">
    <property type="term" value="F:ATP binding"/>
    <property type="evidence" value="ECO:0007669"/>
    <property type="project" value="UniProtKB-UniRule"/>
</dbReference>
<dbReference type="InterPro" id="IPR008279">
    <property type="entry name" value="PEP-util_enz_mobile_dom"/>
</dbReference>
<feature type="domain" description="PEP-utilising enzyme mobile" evidence="15">
    <location>
        <begin position="421"/>
        <end position="502"/>
    </location>
</feature>
<dbReference type="PROSITE" id="PS00370">
    <property type="entry name" value="PEP_ENZYMES_PHOS_SITE"/>
    <property type="match status" value="1"/>
</dbReference>
<feature type="binding site" evidence="13">
    <location>
        <position position="751"/>
    </location>
    <ligand>
        <name>substrate</name>
    </ligand>
</feature>
<feature type="domain" description="Pyruvate phosphate dikinase AMP/ATP-binding" evidence="16">
    <location>
        <begin position="305"/>
        <end position="356"/>
    </location>
</feature>
<dbReference type="STRING" id="39060.SAMN05660706_10525"/>
<feature type="active site" description="Proton donor" evidence="12">
    <location>
        <position position="838"/>
    </location>
</feature>
<protein>
    <recommendedName>
        <fullName evidence="4 11">Pyruvate, phosphate dikinase</fullName>
        <ecNumber evidence="3 11">2.7.9.1</ecNumber>
    </recommendedName>
</protein>
<dbReference type="Gene3D" id="3.30.1490.20">
    <property type="entry name" value="ATP-grasp fold, A domain"/>
    <property type="match status" value="1"/>
</dbReference>
<dbReference type="NCBIfam" id="TIGR01828">
    <property type="entry name" value="pyru_phos_dikin"/>
    <property type="match status" value="1"/>
</dbReference>
<dbReference type="PANTHER" id="PTHR22931">
    <property type="entry name" value="PHOSPHOENOLPYRUVATE DIKINASE-RELATED"/>
    <property type="match status" value="1"/>
</dbReference>
<dbReference type="InterPro" id="IPR013815">
    <property type="entry name" value="ATP_grasp_subdomain_1"/>
</dbReference>
<dbReference type="GO" id="GO:0050242">
    <property type="term" value="F:pyruvate, phosphate dikinase activity"/>
    <property type="evidence" value="ECO:0007669"/>
    <property type="project" value="UniProtKB-UniRule"/>
</dbReference>
<evidence type="ECO:0000259" key="15">
    <source>
        <dbReference type="Pfam" id="PF00391"/>
    </source>
</evidence>
<comment type="similarity">
    <text evidence="2 11">Belongs to the PEP-utilizing enzyme family.</text>
</comment>
<dbReference type="Gene3D" id="3.30.470.20">
    <property type="entry name" value="ATP-grasp fold, B domain"/>
    <property type="match status" value="1"/>
</dbReference>
<dbReference type="PROSITE" id="PS00742">
    <property type="entry name" value="PEP_ENZYMES_2"/>
    <property type="match status" value="1"/>
</dbReference>
<keyword evidence="9" id="KW-0067">ATP-binding</keyword>
<dbReference type="Gene3D" id="3.50.30.10">
    <property type="entry name" value="Phosphohistidine domain"/>
    <property type="match status" value="1"/>
</dbReference>
<name>A0A1I6D4B6_9FIRM</name>
<feature type="binding site" evidence="13">
    <location>
        <position position="775"/>
    </location>
    <ligand>
        <name>substrate</name>
    </ligand>
</feature>
<evidence type="ECO:0000259" key="16">
    <source>
        <dbReference type="Pfam" id="PF01326"/>
    </source>
</evidence>
<dbReference type="NCBIfam" id="NF004531">
    <property type="entry name" value="PRK05878.1"/>
    <property type="match status" value="1"/>
</dbReference>
<evidence type="ECO:0000256" key="12">
    <source>
        <dbReference type="PIRSR" id="PIRSR000853-1"/>
    </source>
</evidence>
<dbReference type="InterPro" id="IPR023151">
    <property type="entry name" value="PEP_util_CS"/>
</dbReference>
<keyword evidence="18" id="KW-0670">Pyruvate</keyword>
<dbReference type="RefSeq" id="WP_092482207.1">
    <property type="nucleotide sequence ID" value="NZ_FOYM01000005.1"/>
</dbReference>
<evidence type="ECO:0000256" key="14">
    <source>
        <dbReference type="PIRSR" id="PIRSR000853-3"/>
    </source>
</evidence>
<evidence type="ECO:0000256" key="10">
    <source>
        <dbReference type="ARBA" id="ARBA00022842"/>
    </source>
</evidence>
<feature type="binding site" evidence="14">
    <location>
        <position position="751"/>
    </location>
    <ligand>
        <name>Mg(2+)</name>
        <dbReference type="ChEBI" id="CHEBI:18420"/>
    </ligand>
</feature>
<dbReference type="SUPFAM" id="SSF56059">
    <property type="entry name" value="Glutathione synthetase ATP-binding domain-like"/>
    <property type="match status" value="1"/>
</dbReference>
<dbReference type="SUPFAM" id="SSF51621">
    <property type="entry name" value="Phosphoenolpyruvate/pyruvate domain"/>
    <property type="match status" value="1"/>
</dbReference>
<dbReference type="InterPro" id="IPR015813">
    <property type="entry name" value="Pyrv/PenolPyrv_kinase-like_dom"/>
</dbReference>
<keyword evidence="10 14" id="KW-0460">Magnesium</keyword>
<dbReference type="Gene3D" id="1.20.80.30">
    <property type="match status" value="1"/>
</dbReference>
<proteinExistence type="inferred from homology"/>
<evidence type="ECO:0000256" key="2">
    <source>
        <dbReference type="ARBA" id="ARBA00007837"/>
    </source>
</evidence>
<feature type="active site" description="Tele-phosphohistidine intermediate" evidence="12">
    <location>
        <position position="454"/>
    </location>
</feature>